<dbReference type="GO" id="GO:0006508">
    <property type="term" value="P:proteolysis"/>
    <property type="evidence" value="ECO:0007669"/>
    <property type="project" value="UniProtKB-KW"/>
</dbReference>
<evidence type="ECO:0000256" key="3">
    <source>
        <dbReference type="ARBA" id="ARBA00022989"/>
    </source>
</evidence>
<dbReference type="OrthoDB" id="465874at2"/>
<evidence type="ECO:0000256" key="5">
    <source>
        <dbReference type="SAM" id="Phobius"/>
    </source>
</evidence>
<feature type="domain" description="Peptidase S54 rhomboid" evidence="6">
    <location>
        <begin position="49"/>
        <end position="184"/>
    </location>
</feature>
<dbReference type="AlphaFoldDB" id="A0A420ELE8"/>
<feature type="transmembrane region" description="Helical" evidence="5">
    <location>
        <begin position="86"/>
        <end position="105"/>
    </location>
</feature>
<keyword evidence="8" id="KW-1185">Reference proteome</keyword>
<dbReference type="Pfam" id="PF01694">
    <property type="entry name" value="Rhomboid"/>
    <property type="match status" value="1"/>
</dbReference>
<evidence type="ECO:0000313" key="8">
    <source>
        <dbReference type="Proteomes" id="UP000286482"/>
    </source>
</evidence>
<reference evidence="7 8" key="1">
    <citation type="submission" date="2018-09" db="EMBL/GenBank/DDBJ databases">
        <authorList>
            <person name="Wang Z."/>
        </authorList>
    </citation>
    <scope>NUCLEOTIDE SEQUENCE [LARGE SCALE GENOMIC DNA]</scope>
    <source>
        <strain evidence="7 8">ALS 81</strain>
    </source>
</reference>
<keyword evidence="7" id="KW-0378">Hydrolase</keyword>
<feature type="transmembrane region" description="Helical" evidence="5">
    <location>
        <begin position="12"/>
        <end position="32"/>
    </location>
</feature>
<feature type="transmembrane region" description="Helical" evidence="5">
    <location>
        <begin position="111"/>
        <end position="132"/>
    </location>
</feature>
<dbReference type="SUPFAM" id="SSF144091">
    <property type="entry name" value="Rhomboid-like"/>
    <property type="match status" value="1"/>
</dbReference>
<keyword evidence="2 5" id="KW-0812">Transmembrane</keyword>
<organism evidence="7 8">
    <name type="scientific">Alginatibacterium sediminis</name>
    <dbReference type="NCBI Taxonomy" id="2164068"/>
    <lineage>
        <taxon>Bacteria</taxon>
        <taxon>Pseudomonadati</taxon>
        <taxon>Pseudomonadota</taxon>
        <taxon>Gammaproteobacteria</taxon>
        <taxon>Alteromonadales</taxon>
        <taxon>Alteromonadaceae</taxon>
        <taxon>Alginatibacterium</taxon>
    </lineage>
</organism>
<feature type="transmembrane region" description="Helical" evidence="5">
    <location>
        <begin position="139"/>
        <end position="157"/>
    </location>
</feature>
<dbReference type="Gene3D" id="1.20.1540.10">
    <property type="entry name" value="Rhomboid-like"/>
    <property type="match status" value="1"/>
</dbReference>
<feature type="transmembrane region" description="Helical" evidence="5">
    <location>
        <begin position="163"/>
        <end position="183"/>
    </location>
</feature>
<proteinExistence type="predicted"/>
<dbReference type="Proteomes" id="UP000286482">
    <property type="component" value="Unassembled WGS sequence"/>
</dbReference>
<comment type="subcellular location">
    <subcellularLocation>
        <location evidence="1">Membrane</location>
        <topology evidence="1">Multi-pass membrane protein</topology>
    </subcellularLocation>
</comment>
<sequence>MFKDLPWRKAVKLPLFFSAALVIMFILEILLPQSLISAMSVHPRKLGHFSGILFHPLVHFSIPHLVSNSLGVIVLGSLISVYSSRYFLIVTAVGWLGGGILIWLIGSGQTMVGGASGIVYCYLGFLMAYGFIAKNWKSILLSVVVVFFFYSSLTGLFPTQRAISWEGHIAGFALGLACAYWLGRRKQVKN</sequence>
<evidence type="ECO:0000256" key="1">
    <source>
        <dbReference type="ARBA" id="ARBA00004141"/>
    </source>
</evidence>
<dbReference type="InterPro" id="IPR022764">
    <property type="entry name" value="Peptidase_S54_rhomboid_dom"/>
</dbReference>
<dbReference type="EMBL" id="RAQO01000002">
    <property type="protein sequence ID" value="RKF21537.1"/>
    <property type="molecule type" value="Genomic_DNA"/>
</dbReference>
<evidence type="ECO:0000313" key="7">
    <source>
        <dbReference type="EMBL" id="RKF21537.1"/>
    </source>
</evidence>
<evidence type="ECO:0000256" key="2">
    <source>
        <dbReference type="ARBA" id="ARBA00022692"/>
    </source>
</evidence>
<keyword evidence="4 5" id="KW-0472">Membrane</keyword>
<dbReference type="RefSeq" id="WP_120353340.1">
    <property type="nucleotide sequence ID" value="NZ_RAQO01000002.1"/>
</dbReference>
<feature type="transmembrane region" description="Helical" evidence="5">
    <location>
        <begin position="52"/>
        <end position="79"/>
    </location>
</feature>
<evidence type="ECO:0000259" key="6">
    <source>
        <dbReference type="Pfam" id="PF01694"/>
    </source>
</evidence>
<dbReference type="GO" id="GO:0004252">
    <property type="term" value="F:serine-type endopeptidase activity"/>
    <property type="evidence" value="ECO:0007669"/>
    <property type="project" value="InterPro"/>
</dbReference>
<protein>
    <submittedName>
        <fullName evidence="7">Rhomboid family intramembrane serine protease</fullName>
    </submittedName>
</protein>
<accession>A0A420ELE8</accession>
<comment type="caution">
    <text evidence="7">The sequence shown here is derived from an EMBL/GenBank/DDBJ whole genome shotgun (WGS) entry which is preliminary data.</text>
</comment>
<dbReference type="InterPro" id="IPR035952">
    <property type="entry name" value="Rhomboid-like_sf"/>
</dbReference>
<gene>
    <name evidence="7" type="ORF">DBZ36_02495</name>
</gene>
<keyword evidence="3 5" id="KW-1133">Transmembrane helix</keyword>
<evidence type="ECO:0000256" key="4">
    <source>
        <dbReference type="ARBA" id="ARBA00023136"/>
    </source>
</evidence>
<keyword evidence="7" id="KW-0645">Protease</keyword>
<dbReference type="GO" id="GO:0016020">
    <property type="term" value="C:membrane"/>
    <property type="evidence" value="ECO:0007669"/>
    <property type="project" value="UniProtKB-SubCell"/>
</dbReference>
<name>A0A420ELE8_9ALTE</name>